<dbReference type="VEuPathDB" id="VectorBase:GMOY009366"/>
<feature type="compositionally biased region" description="Basic and acidic residues" evidence="3">
    <location>
        <begin position="1607"/>
        <end position="1620"/>
    </location>
</feature>
<feature type="compositionally biased region" description="Polar residues" evidence="3">
    <location>
        <begin position="1756"/>
        <end position="1790"/>
    </location>
</feature>
<dbReference type="GO" id="GO:0005886">
    <property type="term" value="C:plasma membrane"/>
    <property type="evidence" value="ECO:0007669"/>
    <property type="project" value="UniProtKB-SubCell"/>
</dbReference>
<feature type="region of interest" description="Disordered" evidence="3">
    <location>
        <begin position="1205"/>
        <end position="1227"/>
    </location>
</feature>
<evidence type="ECO:0000256" key="2">
    <source>
        <dbReference type="SAM" id="Coils"/>
    </source>
</evidence>
<feature type="region of interest" description="Disordered" evidence="3">
    <location>
        <begin position="1607"/>
        <end position="1630"/>
    </location>
</feature>
<dbReference type="Pfam" id="PF00596">
    <property type="entry name" value="Aldolase_II"/>
    <property type="match status" value="1"/>
</dbReference>
<evidence type="ECO:0000256" key="3">
    <source>
        <dbReference type="SAM" id="MobiDB-lite"/>
    </source>
</evidence>
<dbReference type="SUPFAM" id="SSF53639">
    <property type="entry name" value="AraD/HMP-PK domain-like"/>
    <property type="match status" value="1"/>
</dbReference>
<dbReference type="EMBL" id="CCAG010016893">
    <property type="status" value="NOT_ANNOTATED_CDS"/>
    <property type="molecule type" value="Genomic_DNA"/>
</dbReference>
<keyword evidence="2" id="KW-0175">Coiled coil</keyword>
<feature type="compositionally biased region" description="Basic and acidic residues" evidence="3">
    <location>
        <begin position="1161"/>
        <end position="1184"/>
    </location>
</feature>
<dbReference type="InterPro" id="IPR051017">
    <property type="entry name" value="Aldolase-II_Adducin_sf"/>
</dbReference>
<accession>A0A1B0G7S7</accession>
<feature type="domain" description="Class II aldolase/adducin N-terminal" evidence="4">
    <location>
        <begin position="118"/>
        <end position="300"/>
    </location>
</feature>
<dbReference type="GO" id="GO:0005856">
    <property type="term" value="C:cytoskeleton"/>
    <property type="evidence" value="ECO:0007669"/>
    <property type="project" value="TreeGrafter"/>
</dbReference>
<feature type="region of interest" description="Disordered" evidence="3">
    <location>
        <begin position="1"/>
        <end position="34"/>
    </location>
</feature>
<evidence type="ECO:0000313" key="6">
    <source>
        <dbReference type="Proteomes" id="UP000092444"/>
    </source>
</evidence>
<feature type="region of interest" description="Disordered" evidence="3">
    <location>
        <begin position="1133"/>
        <end position="1184"/>
    </location>
</feature>
<dbReference type="InterPro" id="IPR036409">
    <property type="entry name" value="Aldolase_II/adducin_N_sf"/>
</dbReference>
<dbReference type="EnsemblMetazoa" id="GMOY009366-RA">
    <property type="protein sequence ID" value="GMOY009366-PA"/>
    <property type="gene ID" value="GMOY009366"/>
</dbReference>
<sequence>MTEVEQPPQNGIDLSAAEDDDSSKARPADIEQDMREMERRKRVEAIMSSKLFREELERIVDSARDGATGILQQLSDIVGVPVSRVGSMFKASSCMMPINDIRGVESMGYAKGEKILRCKLAATFRLLDLYGWTQGLGAQITARLKVDQEYFLVNPYGLLYHEITASALNKVDMQGHIVEQGTTNFGVNKSQFVLHSVVHAARPDIRCAIYIGCSPVVAISSIKAGLLPLTKDACVLGEVTTFSYTGSLFDEEERDKLVRNLGPNSKVMLLTNYGALCCGETIEEAFFAACHIVQACETQLKLLPIGVDNLVLIPEESRKVIYEHSRRPPEDLEKKFAATATVSETTKTVDDETAEKEGGGTIVTITKTSVSPKWRVGGAEFEALMRMLDNAGFRTGYIYRHPLVKSEPPKPKSDVELPPAVSSLGYLLEEEELFRQGIWKKGDLRKGGDRSRWLNSPNVYQKVEVLETGTPDPKKITKWVAEGSPTHSTPVRIEDPLQFVPPNTNPKEFKRVQQQIKENRRADKISAGPQSHILEGVTWDEANRIKDATVSSAGDHVVLVGAASKGIIQRGYQHNATVYKAPYAKNPFDNVTDDELNEYKRTVERKKKSIHGEYTDTDFSESEALSSQQTSGAQQHIKETTTTTTTTTAAVSQSEPEDVSANQNFINGERSHMAANRKPSIGRDEQILQRFQLYQDSNSNQARYYQQQQADAEQSNSSNRIHFQGLSKDKFQIKRNQELIKELKSDSLFQRQREKHSHPPSCPCSTDCINNGNSYANSLIYSLPYSNQKSRSNTDCYSPHLYEPFSYYGAGNNRNLLQDDDYHLDQSLLYDETNDNSVNATGAPYDMIEENSYKKSAQCCTPNICGTIFRSLQKPRREFVQQDLIWNIPFSHSFSTSPASMPEINYGLRRARVDSPQKSCKLPNQAHKRQSPYRTVSHFGFKSPQRFPKPEHKHVPAPSEPKKYVPLRRSISYEEIFSSPRYVDLCEHCFEQIVRLKPELMSYRAKLRNLAECPIVSNSPTISNANNTKMVETGTGANLETLTNSYDLEAVASEISEPIAAFSSSLEPLLEVEERESSDDRTPSAIVTTELSTINSFIEKISSMSFSEEPDANYPSAPLSSKVSMPILNASVNAEEMPSSGKLKETTDETFENEAVASSDKVLEHQEDENVRKEDKENSNNRDHAHFVSITEIWEFGDWMDSKEERVQNEKRTQNEEHASSEGHLQKAKFDLLLEDIDEKNSEGITSTKTQTDEIVTLNKAETVSLSSSVGLEEEQQLESFDSNEKTGYSSSRSLKNRTDQEGRSIEFQELWGEGHITNCENREQGYSSTFSDDGSAIEGHQQQNFDQDRESFTSPISQNLGTEVFHGHSLIIRSSSVRPRHKIDYSDPNEQTVHKDVHLSQQSSNDDCHSSSHRTFSLSEPSSSNENLLIRSYGCTNLAADFAYRRIERRSCERKVETFIGNKRINSPTFEDLDNVPEASSTLNFKRSYGSFQIEEKQSSEVNTSDEKEYDKAEGEGHPNEIEVVEVTDVLSDEGHNVDEEDKYIYDLESVDDRIVMNDDGDDDHDKVIEREWDIQSNVSDSSEYISQNVENLQIEEIHEVLAKNRNEASLESDDRTNVQEEYEENENNLQQFSPMEREILKKIELHQLNKSAEIFNKIESSIRNKLTPSKLELLVKQNSLGKSVIEDTSAPQVNNNFHTSTPTKFEDHEKQTNSTEQTMMGQALNEPLSGEDTQQVFCRRSCSFDKYTSPLNKFSNANVPSQPNSARLNPEIRSTSGSASKTSVNSAHTGRRNFIMENIRNAAKPRYQTNRRRLRNTSQTVLFSKVPLSPRTTLSNNSLHRVTNARRLAATEIASDINLLTASSSSILSASTPNVYSFQSKSVRGSPRFWVSLSESPLRTKKSMAIASGRGKIHKRTLKKNKNMELQQNIDNKENSLDSLNKKSIAARDPKATETLTASNCHASISVHSFVIASETETTRVDAEITALGEEIQKIQPRLDTYQSRLADFGDRVARCARNMDECTATQQDLINEQKEFRERIVKQQYVEDVT</sequence>
<dbReference type="GO" id="GO:0051015">
    <property type="term" value="F:actin filament binding"/>
    <property type="evidence" value="ECO:0007669"/>
    <property type="project" value="TreeGrafter"/>
</dbReference>
<dbReference type="PANTHER" id="PTHR10672">
    <property type="entry name" value="ADDUCIN"/>
    <property type="match status" value="1"/>
</dbReference>
<feature type="region of interest" description="Disordered" evidence="3">
    <location>
        <begin position="1756"/>
        <end position="1791"/>
    </location>
</feature>
<feature type="region of interest" description="Disordered" evidence="3">
    <location>
        <begin position="613"/>
        <end position="681"/>
    </location>
</feature>
<evidence type="ECO:0000256" key="1">
    <source>
        <dbReference type="ARBA" id="ARBA00006274"/>
    </source>
</evidence>
<feature type="compositionally biased region" description="Polar residues" evidence="3">
    <location>
        <begin position="649"/>
        <end position="666"/>
    </location>
</feature>
<dbReference type="Gene3D" id="3.40.225.10">
    <property type="entry name" value="Class II aldolase/adducin N-terminal domain"/>
    <property type="match status" value="1"/>
</dbReference>
<dbReference type="Proteomes" id="UP000092444">
    <property type="component" value="Unassembled WGS sequence"/>
</dbReference>
<dbReference type="STRING" id="37546.A0A1B0G7S7"/>
<reference evidence="5" key="1">
    <citation type="submission" date="2020-05" db="UniProtKB">
        <authorList>
            <consortium name="EnsemblMetazoa"/>
        </authorList>
    </citation>
    <scope>IDENTIFICATION</scope>
    <source>
        <strain evidence="5">Yale</strain>
    </source>
</reference>
<proteinExistence type="inferred from homology"/>
<dbReference type="InterPro" id="IPR001303">
    <property type="entry name" value="Aldolase_II/adducin_N"/>
</dbReference>
<feature type="region of interest" description="Disordered" evidence="3">
    <location>
        <begin position="1324"/>
        <end position="1355"/>
    </location>
</feature>
<evidence type="ECO:0000313" key="5">
    <source>
        <dbReference type="EnsemblMetazoa" id="GMOY009366-PA"/>
    </source>
</evidence>
<name>A0A1B0G7S7_GLOMM</name>
<feature type="compositionally biased region" description="Polar residues" evidence="3">
    <location>
        <begin position="623"/>
        <end position="634"/>
    </location>
</feature>
<feature type="region of interest" description="Disordered" evidence="3">
    <location>
        <begin position="1267"/>
        <end position="1302"/>
    </location>
</feature>
<feature type="region of interest" description="Disordered" evidence="3">
    <location>
        <begin position="1495"/>
        <end position="1520"/>
    </location>
</feature>
<keyword evidence="6" id="KW-1185">Reference proteome</keyword>
<evidence type="ECO:0000259" key="4">
    <source>
        <dbReference type="SMART" id="SM01007"/>
    </source>
</evidence>
<dbReference type="GO" id="GO:0014069">
    <property type="term" value="C:postsynaptic density"/>
    <property type="evidence" value="ECO:0007669"/>
    <property type="project" value="TreeGrafter"/>
</dbReference>
<dbReference type="SMART" id="SM01007">
    <property type="entry name" value="Aldolase_II"/>
    <property type="match status" value="1"/>
</dbReference>
<feature type="region of interest" description="Disordered" evidence="3">
    <location>
        <begin position="1401"/>
        <end position="1423"/>
    </location>
</feature>
<feature type="compositionally biased region" description="Basic and acidic residues" evidence="3">
    <location>
        <begin position="22"/>
        <end position="34"/>
    </location>
</feature>
<organism evidence="5 6">
    <name type="scientific">Glossina morsitans morsitans</name>
    <name type="common">Savannah tsetse fly</name>
    <dbReference type="NCBI Taxonomy" id="37546"/>
    <lineage>
        <taxon>Eukaryota</taxon>
        <taxon>Metazoa</taxon>
        <taxon>Ecdysozoa</taxon>
        <taxon>Arthropoda</taxon>
        <taxon>Hexapoda</taxon>
        <taxon>Insecta</taxon>
        <taxon>Pterygota</taxon>
        <taxon>Neoptera</taxon>
        <taxon>Endopterygota</taxon>
        <taxon>Diptera</taxon>
        <taxon>Brachycera</taxon>
        <taxon>Muscomorpha</taxon>
        <taxon>Hippoboscoidea</taxon>
        <taxon>Glossinidae</taxon>
        <taxon>Glossina</taxon>
    </lineage>
</organism>
<comment type="similarity">
    <text evidence="1">Belongs to the aldolase class II family. Adducin subfamily.</text>
</comment>
<protein>
    <recommendedName>
        <fullName evidence="4">Class II aldolase/adducin N-terminal domain-containing protein</fullName>
    </recommendedName>
</protein>
<feature type="coiled-coil region" evidence="2">
    <location>
        <begin position="1918"/>
        <end position="1945"/>
    </location>
</feature>
<dbReference type="PANTHER" id="PTHR10672:SF3">
    <property type="entry name" value="PROTEIN HU-LI TAI SHAO"/>
    <property type="match status" value="1"/>
</dbReference>
<dbReference type="EMBL" id="CCAG010016894">
    <property type="status" value="NOT_ANNOTATED_CDS"/>
    <property type="molecule type" value="Genomic_DNA"/>
</dbReference>